<feature type="transmembrane region" description="Helical" evidence="2">
    <location>
        <begin position="183"/>
        <end position="203"/>
    </location>
</feature>
<evidence type="ECO:0000313" key="4">
    <source>
        <dbReference type="EMBL" id="PPQ63676.1"/>
    </source>
</evidence>
<keyword evidence="2" id="KW-0472">Membrane</keyword>
<dbReference type="Proteomes" id="UP000284842">
    <property type="component" value="Unassembled WGS sequence"/>
</dbReference>
<dbReference type="EMBL" id="NHTK01006114">
    <property type="protein sequence ID" value="PPQ63676.1"/>
    <property type="molecule type" value="Genomic_DNA"/>
</dbReference>
<evidence type="ECO:0000259" key="3">
    <source>
        <dbReference type="Pfam" id="PF20153"/>
    </source>
</evidence>
<comment type="caution">
    <text evidence="4">The sequence shown here is derived from an EMBL/GenBank/DDBJ whole genome shotgun (WGS) entry which is preliminary data.</text>
</comment>
<proteinExistence type="predicted"/>
<dbReference type="OrthoDB" id="2756178at2759"/>
<feature type="transmembrane region" description="Helical" evidence="2">
    <location>
        <begin position="53"/>
        <end position="72"/>
    </location>
</feature>
<dbReference type="STRING" id="181874.A0A409VA37"/>
<protein>
    <recommendedName>
        <fullName evidence="3">DUF6535 domain-containing protein</fullName>
    </recommendedName>
</protein>
<evidence type="ECO:0000256" key="1">
    <source>
        <dbReference type="SAM" id="MobiDB-lite"/>
    </source>
</evidence>
<keyword evidence="5" id="KW-1185">Reference proteome</keyword>
<feature type="region of interest" description="Disordered" evidence="1">
    <location>
        <begin position="1"/>
        <end position="25"/>
    </location>
</feature>
<feature type="transmembrane region" description="Helical" evidence="2">
    <location>
        <begin position="215"/>
        <end position="241"/>
    </location>
</feature>
<feature type="transmembrane region" description="Helical" evidence="2">
    <location>
        <begin position="127"/>
        <end position="150"/>
    </location>
</feature>
<dbReference type="InterPro" id="IPR045338">
    <property type="entry name" value="DUF6535"/>
</dbReference>
<evidence type="ECO:0000256" key="2">
    <source>
        <dbReference type="SAM" id="Phobius"/>
    </source>
</evidence>
<reference evidence="4 5" key="1">
    <citation type="journal article" date="2018" name="Evol. Lett.">
        <title>Horizontal gene cluster transfer increased hallucinogenic mushroom diversity.</title>
        <authorList>
            <person name="Reynolds H.T."/>
            <person name="Vijayakumar V."/>
            <person name="Gluck-Thaler E."/>
            <person name="Korotkin H.B."/>
            <person name="Matheny P.B."/>
            <person name="Slot J.C."/>
        </authorList>
    </citation>
    <scope>NUCLEOTIDE SEQUENCE [LARGE SCALE GENOMIC DNA]</scope>
    <source>
        <strain evidence="4 5">2629</strain>
    </source>
</reference>
<gene>
    <name evidence="4" type="ORF">CVT24_004561</name>
</gene>
<name>A0A409VA37_9AGAR</name>
<sequence>MPSSQSSVWPPKPWTSATPLKNPLPESGDSLKKCVDLAMEYDEHLFRTWNEEIQNLLIFAGLFSGIVTAFALEAGKDLKEEPAEATTFILAQLALHLMKNSSQPPLNLPQGALVSFSVSPQNLRYNLFIFISLILGLSTALIGILCLQWLREFQQREHLSDRDSLELRHIRFEGLQKWHVPQIMAALPLMLQVALLCFFAGLIDWLSARDSRMAIGVGVVIAVAVGFLVWTTVMPTIYIFYRSCRKISADASECPYKSPQSLIVFKLFTLPFKMSNKWNDATNSNSQSGYVFLCNLSSVPNWSRFDKMWQERQIRSLAAPLVWLAKTFSDSIDSINAILTSARNDGPDTAWKFNLRLAGKSSNLPLSHNVNAQDLGCDIACYQALKVYIQKNEAFKKDINVLKYECELYVRILNTMDTIEYITNEYNMDISPPEAHWPYGAVPQVPQELVLQLLATLSKTLISSSALGKKGRESQAFWETLTHFVHDFNPSGRALATLVPLLDQIFEPLVRWVTPPLNQPPTPPPTSTSDNRYLFAHGLVFVIGGVFHRGVRRANVLKIFESSQFKMCMNEVTQDDRMQSLYHPFQDPMWTKFVTNNGLDSRYISSPTGT</sequence>
<dbReference type="InParanoid" id="A0A409VA37"/>
<keyword evidence="2" id="KW-0812">Transmembrane</keyword>
<dbReference type="Pfam" id="PF20153">
    <property type="entry name" value="DUF6535"/>
    <property type="match status" value="1"/>
</dbReference>
<dbReference type="AlphaFoldDB" id="A0A409VA37"/>
<organism evidence="4 5">
    <name type="scientific">Panaeolus cyanescens</name>
    <dbReference type="NCBI Taxonomy" id="181874"/>
    <lineage>
        <taxon>Eukaryota</taxon>
        <taxon>Fungi</taxon>
        <taxon>Dikarya</taxon>
        <taxon>Basidiomycota</taxon>
        <taxon>Agaricomycotina</taxon>
        <taxon>Agaricomycetes</taxon>
        <taxon>Agaricomycetidae</taxon>
        <taxon>Agaricales</taxon>
        <taxon>Agaricineae</taxon>
        <taxon>Galeropsidaceae</taxon>
        <taxon>Panaeolus</taxon>
    </lineage>
</organism>
<accession>A0A409VA37</accession>
<feature type="domain" description="DUF6535" evidence="3">
    <location>
        <begin position="33"/>
        <end position="207"/>
    </location>
</feature>
<evidence type="ECO:0000313" key="5">
    <source>
        <dbReference type="Proteomes" id="UP000284842"/>
    </source>
</evidence>
<keyword evidence="2" id="KW-1133">Transmembrane helix</keyword>